<gene>
    <name evidence="2" type="ORF">Rmf_37390</name>
</gene>
<protein>
    <recommendedName>
        <fullName evidence="4">DUF4089 domain-containing protein</fullName>
    </recommendedName>
</protein>
<evidence type="ECO:0000313" key="3">
    <source>
        <dbReference type="Proteomes" id="UP000831327"/>
    </source>
</evidence>
<dbReference type="Proteomes" id="UP000831327">
    <property type="component" value="Chromosome"/>
</dbReference>
<keyword evidence="3" id="KW-1185">Reference proteome</keyword>
<accession>A0ABM7Y766</accession>
<sequence length="65" mass="7344">MPAPDPDTEFDIALARAGVTVPPDRRPAMMEGFLAWRALREVLDEPMPRTTEPAFGLRQPRTPER</sequence>
<dbReference type="EMBL" id="AP025637">
    <property type="protein sequence ID" value="BDG73810.1"/>
    <property type="molecule type" value="Genomic_DNA"/>
</dbReference>
<dbReference type="RefSeq" id="WP_244408018.1">
    <property type="nucleotide sequence ID" value="NZ_AP025637.1"/>
</dbReference>
<proteinExistence type="predicted"/>
<evidence type="ECO:0000313" key="2">
    <source>
        <dbReference type="EMBL" id="BDG73810.1"/>
    </source>
</evidence>
<feature type="region of interest" description="Disordered" evidence="1">
    <location>
        <begin position="45"/>
        <end position="65"/>
    </location>
</feature>
<evidence type="ECO:0008006" key="4">
    <source>
        <dbReference type="Google" id="ProtNLM"/>
    </source>
</evidence>
<reference evidence="2 3" key="1">
    <citation type="journal article" date="2016" name="Microbes Environ.">
        <title>Phylogenetically diverse aerobic anoxygenic phototrophic bacteria isolated from epilithic biofilms in Tama river, Japan.</title>
        <authorList>
            <person name="Hirose S."/>
            <person name="Matsuura K."/>
            <person name="Haruta S."/>
        </authorList>
    </citation>
    <scope>NUCLEOTIDE SEQUENCE [LARGE SCALE GENOMIC DNA]</scope>
    <source>
        <strain evidence="2 3">S08</strain>
    </source>
</reference>
<name>A0ABM7Y766_9PROT</name>
<organism evidence="2 3">
    <name type="scientific">Roseomonas fluvialis</name>
    <dbReference type="NCBI Taxonomy" id="1750527"/>
    <lineage>
        <taxon>Bacteria</taxon>
        <taxon>Pseudomonadati</taxon>
        <taxon>Pseudomonadota</taxon>
        <taxon>Alphaproteobacteria</taxon>
        <taxon>Acetobacterales</taxon>
        <taxon>Roseomonadaceae</taxon>
        <taxon>Roseomonas</taxon>
    </lineage>
</organism>
<evidence type="ECO:0000256" key="1">
    <source>
        <dbReference type="SAM" id="MobiDB-lite"/>
    </source>
</evidence>